<dbReference type="GO" id="GO:0004637">
    <property type="term" value="F:phosphoribosylamine-glycine ligase activity"/>
    <property type="evidence" value="ECO:0007669"/>
    <property type="project" value="TreeGrafter"/>
</dbReference>
<dbReference type="STRING" id="861450.HMPREF0080_00478"/>
<proteinExistence type="predicted"/>
<evidence type="ECO:0000259" key="3">
    <source>
        <dbReference type="Pfam" id="PF00586"/>
    </source>
</evidence>
<organism evidence="4 5">
    <name type="scientific">Anaeroglobus geminatus F0357</name>
    <dbReference type="NCBI Taxonomy" id="861450"/>
    <lineage>
        <taxon>Bacteria</taxon>
        <taxon>Bacillati</taxon>
        <taxon>Bacillota</taxon>
        <taxon>Negativicutes</taxon>
        <taxon>Veillonellales</taxon>
        <taxon>Veillonellaceae</taxon>
        <taxon>Anaeroglobus</taxon>
    </lineage>
</organism>
<feature type="domain" description="PurM-like N-terminal" evidence="3">
    <location>
        <begin position="70"/>
        <end position="152"/>
    </location>
</feature>
<dbReference type="GO" id="GO:0005829">
    <property type="term" value="C:cytosol"/>
    <property type="evidence" value="ECO:0007669"/>
    <property type="project" value="TreeGrafter"/>
</dbReference>
<keyword evidence="5" id="KW-1185">Reference proteome</keyword>
<dbReference type="Gene3D" id="3.30.1330.10">
    <property type="entry name" value="PurM-like, N-terminal domain"/>
    <property type="match status" value="1"/>
</dbReference>
<dbReference type="PATRIC" id="fig|861450.3.peg.459"/>
<dbReference type="GO" id="GO:0006189">
    <property type="term" value="P:'de novo' IMP biosynthetic process"/>
    <property type="evidence" value="ECO:0007669"/>
    <property type="project" value="InterPro"/>
</dbReference>
<dbReference type="SUPFAM" id="SSF55326">
    <property type="entry name" value="PurM N-terminal domain-like"/>
    <property type="match status" value="1"/>
</dbReference>
<accession>G9YFR6</accession>
<dbReference type="eggNOG" id="COG0150">
    <property type="taxonomic scope" value="Bacteria"/>
</dbReference>
<dbReference type="InterPro" id="IPR016188">
    <property type="entry name" value="PurM-like_N"/>
</dbReference>
<dbReference type="HOGENOM" id="CLU_047116_3_1_9"/>
<evidence type="ECO:0000256" key="2">
    <source>
        <dbReference type="ARBA" id="ARBA00033093"/>
    </source>
</evidence>
<dbReference type="AlphaFoldDB" id="G9YFR6"/>
<dbReference type="GO" id="GO:0046084">
    <property type="term" value="P:adenine biosynthetic process"/>
    <property type="evidence" value="ECO:0007669"/>
    <property type="project" value="TreeGrafter"/>
</dbReference>
<dbReference type="PANTHER" id="PTHR10520:SF12">
    <property type="entry name" value="TRIFUNCTIONAL PURINE BIOSYNTHETIC PROTEIN ADENOSINE-3"/>
    <property type="match status" value="1"/>
</dbReference>
<evidence type="ECO:0000313" key="4">
    <source>
        <dbReference type="EMBL" id="EHM42884.1"/>
    </source>
</evidence>
<comment type="caution">
    <text evidence="4">The sequence shown here is derived from an EMBL/GenBank/DDBJ whole genome shotgun (WGS) entry which is preliminary data.</text>
</comment>
<sequence length="206" mass="21900">MRKEKNMHSKETAKESLTYAAAGVDIDAGNRAVELMKDAVKATYRPEVLGDLGGFGGLFSLVNSHIKKPVLVSGTDGVGTKLRLAIMMDKHDTVGQDCVAMSVNDILVQGAEPLFFLDYIAVGKLEPEQVAAVVKGVAGTAENRAVPFSAGKRPKWPDSMATVTMTLRASASVLSTGTGLLRVKRSVKGTSSSACRLQAFIRTVFL</sequence>
<keyword evidence="4" id="KW-0436">Ligase</keyword>
<dbReference type="InterPro" id="IPR036921">
    <property type="entry name" value="PurM-like_N_sf"/>
</dbReference>
<name>G9YFR6_9FIRM</name>
<dbReference type="PANTHER" id="PTHR10520">
    <property type="entry name" value="TRIFUNCTIONAL PURINE BIOSYNTHETIC PROTEIN ADENOSINE-3-RELATED"/>
    <property type="match status" value="1"/>
</dbReference>
<dbReference type="GO" id="GO:0004641">
    <property type="term" value="F:phosphoribosylformylglycinamidine cyclo-ligase activity"/>
    <property type="evidence" value="ECO:0007669"/>
    <property type="project" value="InterPro"/>
</dbReference>
<reference evidence="4 5" key="1">
    <citation type="submission" date="2011-08" db="EMBL/GenBank/DDBJ databases">
        <authorList>
            <person name="Weinstock G."/>
            <person name="Sodergren E."/>
            <person name="Clifton S."/>
            <person name="Fulton L."/>
            <person name="Fulton B."/>
            <person name="Courtney L."/>
            <person name="Fronick C."/>
            <person name="Harrison M."/>
            <person name="Strong C."/>
            <person name="Farmer C."/>
            <person name="Delahaunty K."/>
            <person name="Markovic C."/>
            <person name="Hall O."/>
            <person name="Minx P."/>
            <person name="Tomlinson C."/>
            <person name="Mitreva M."/>
            <person name="Hou S."/>
            <person name="Chen J."/>
            <person name="Wollam A."/>
            <person name="Pepin K.H."/>
            <person name="Johnson M."/>
            <person name="Bhonagiri V."/>
            <person name="Zhang X."/>
            <person name="Suruliraj S."/>
            <person name="Warren W."/>
            <person name="Chinwalla A."/>
            <person name="Mardis E.R."/>
            <person name="Wilson R.K."/>
        </authorList>
    </citation>
    <scope>NUCLEOTIDE SEQUENCE [LARGE SCALE GENOMIC DNA]</scope>
    <source>
        <strain evidence="4 5">F0357</strain>
    </source>
</reference>
<protein>
    <recommendedName>
        <fullName evidence="1">Phosphoribosylformylglycinamidine cyclo-ligase</fullName>
    </recommendedName>
    <alternativeName>
        <fullName evidence="2">AIRS</fullName>
    </alternativeName>
</protein>
<dbReference type="Proteomes" id="UP000005481">
    <property type="component" value="Unassembled WGS sequence"/>
</dbReference>
<dbReference type="InterPro" id="IPR004733">
    <property type="entry name" value="PurM_cligase"/>
</dbReference>
<gene>
    <name evidence="4" type="ORF">HMPREF0080_00478</name>
</gene>
<dbReference type="EMBL" id="AGCJ01000014">
    <property type="protein sequence ID" value="EHM42884.1"/>
    <property type="molecule type" value="Genomic_DNA"/>
</dbReference>
<dbReference type="Pfam" id="PF00586">
    <property type="entry name" value="AIRS"/>
    <property type="match status" value="1"/>
</dbReference>
<evidence type="ECO:0000313" key="5">
    <source>
        <dbReference type="Proteomes" id="UP000005481"/>
    </source>
</evidence>
<evidence type="ECO:0000256" key="1">
    <source>
        <dbReference type="ARBA" id="ARBA00020367"/>
    </source>
</evidence>